<sequence>MPPAALHRTSAMTRLILAALLSLLPLQTLAEPLRPVPVTDWKAVYGRIEARDRIAARARLGGTLVSLSVAEGDRVEAGQVLAEVVDEKIGFQLAAVDAQRAALEAELANARTELGRVEDLLARGVSTSQQSDALRTQVQVMSGRIAANEAERKVLEQQAAEGRVLAPLSGLVLNVPAAAGAVVLAGEEIASIGGGGFFLRLAVPERHAGALQEGDAIVIEGAEGPQEGRLARLYPLIENGRVIADVEVPGLSERFVEARVLVRLPVGTREALLVPEAAVSRRAGLDFVTVAGEGGSVERTVVIGQRHEAEGGAMVEVLSGLRPGDEVVSSDE</sequence>
<dbReference type="Gene3D" id="1.10.287.470">
    <property type="entry name" value="Helix hairpin bin"/>
    <property type="match status" value="1"/>
</dbReference>
<dbReference type="SUPFAM" id="SSF111369">
    <property type="entry name" value="HlyD-like secretion proteins"/>
    <property type="match status" value="1"/>
</dbReference>
<dbReference type="NCBIfam" id="TIGR01730">
    <property type="entry name" value="RND_mfp"/>
    <property type="match status" value="1"/>
</dbReference>
<dbReference type="PANTHER" id="PTHR30469">
    <property type="entry name" value="MULTIDRUG RESISTANCE PROTEIN MDTA"/>
    <property type="match status" value="1"/>
</dbReference>
<dbReference type="Pfam" id="PF25967">
    <property type="entry name" value="RND-MFP_C"/>
    <property type="match status" value="1"/>
</dbReference>
<feature type="coiled-coil region" evidence="4">
    <location>
        <begin position="93"/>
        <end position="120"/>
    </location>
</feature>
<proteinExistence type="inferred from homology"/>
<keyword evidence="4" id="KW-0175">Coiled coil</keyword>
<feature type="domain" description="Multidrug resistance protein MdtA-like barrel-sandwich hybrid" evidence="5">
    <location>
        <begin position="56"/>
        <end position="188"/>
    </location>
</feature>
<comment type="subcellular location">
    <subcellularLocation>
        <location evidence="1">Cell envelope</location>
    </subcellularLocation>
</comment>
<evidence type="ECO:0000256" key="4">
    <source>
        <dbReference type="SAM" id="Coils"/>
    </source>
</evidence>
<evidence type="ECO:0000256" key="2">
    <source>
        <dbReference type="ARBA" id="ARBA00009477"/>
    </source>
</evidence>
<dbReference type="AlphaFoldDB" id="A0A2T5K7V4"/>
<evidence type="ECO:0000313" key="8">
    <source>
        <dbReference type="Proteomes" id="UP000244060"/>
    </source>
</evidence>
<accession>A0A2T5K7V4</accession>
<reference evidence="7 8" key="1">
    <citation type="submission" date="2018-04" db="EMBL/GenBank/DDBJ databases">
        <title>Genomic Encyclopedia of Type Strains, Phase III (KMG-III): the genomes of soil and plant-associated and newly described type strains.</title>
        <authorList>
            <person name="Whitman W."/>
        </authorList>
    </citation>
    <scope>NUCLEOTIDE SEQUENCE [LARGE SCALE GENOMIC DNA]</scope>
    <source>
        <strain evidence="7 8">KA25</strain>
    </source>
</reference>
<dbReference type="Gene3D" id="2.40.420.20">
    <property type="match status" value="1"/>
</dbReference>
<evidence type="ECO:0000259" key="6">
    <source>
        <dbReference type="Pfam" id="PF25967"/>
    </source>
</evidence>
<protein>
    <submittedName>
        <fullName evidence="7">RND family efflux transporter MFP subunit</fullName>
    </submittedName>
</protein>
<dbReference type="Proteomes" id="UP000244060">
    <property type="component" value="Unassembled WGS sequence"/>
</dbReference>
<comment type="caution">
    <text evidence="7">The sequence shown here is derived from an EMBL/GenBank/DDBJ whole genome shotgun (WGS) entry which is preliminary data.</text>
</comment>
<dbReference type="InterPro" id="IPR058625">
    <property type="entry name" value="MdtA-like_BSH"/>
</dbReference>
<dbReference type="InterPro" id="IPR058627">
    <property type="entry name" value="MdtA-like_C"/>
</dbReference>
<organism evidence="7 8">
    <name type="scientific">Cereibacter azotoformans</name>
    <dbReference type="NCBI Taxonomy" id="43057"/>
    <lineage>
        <taxon>Bacteria</taxon>
        <taxon>Pseudomonadati</taxon>
        <taxon>Pseudomonadota</taxon>
        <taxon>Alphaproteobacteria</taxon>
        <taxon>Rhodobacterales</taxon>
        <taxon>Paracoccaceae</taxon>
        <taxon>Cereibacter</taxon>
    </lineage>
</organism>
<evidence type="ECO:0000313" key="7">
    <source>
        <dbReference type="EMBL" id="PTR18490.1"/>
    </source>
</evidence>
<feature type="domain" description="Multidrug resistance protein MdtA-like C-terminal permuted SH3" evidence="6">
    <location>
        <begin position="271"/>
        <end position="330"/>
    </location>
</feature>
<evidence type="ECO:0000256" key="3">
    <source>
        <dbReference type="ARBA" id="ARBA00022448"/>
    </source>
</evidence>
<keyword evidence="8" id="KW-1185">Reference proteome</keyword>
<comment type="similarity">
    <text evidence="2">Belongs to the membrane fusion protein (MFP) (TC 8.A.1) family.</text>
</comment>
<name>A0A2T5K7V4_9RHOB</name>
<keyword evidence="3" id="KW-0813">Transport</keyword>
<dbReference type="EMBL" id="QAOT01000008">
    <property type="protein sequence ID" value="PTR18490.1"/>
    <property type="molecule type" value="Genomic_DNA"/>
</dbReference>
<dbReference type="Pfam" id="PF25917">
    <property type="entry name" value="BSH_RND"/>
    <property type="match status" value="1"/>
</dbReference>
<dbReference type="GO" id="GO:0015562">
    <property type="term" value="F:efflux transmembrane transporter activity"/>
    <property type="evidence" value="ECO:0007669"/>
    <property type="project" value="TreeGrafter"/>
</dbReference>
<gene>
    <name evidence="7" type="ORF">C8J28_108211</name>
</gene>
<dbReference type="Gene3D" id="2.40.50.100">
    <property type="match status" value="1"/>
</dbReference>
<dbReference type="PANTHER" id="PTHR30469:SF15">
    <property type="entry name" value="HLYD FAMILY OF SECRETION PROTEINS"/>
    <property type="match status" value="1"/>
</dbReference>
<dbReference type="GO" id="GO:1990281">
    <property type="term" value="C:efflux pump complex"/>
    <property type="evidence" value="ECO:0007669"/>
    <property type="project" value="TreeGrafter"/>
</dbReference>
<evidence type="ECO:0000259" key="5">
    <source>
        <dbReference type="Pfam" id="PF25917"/>
    </source>
</evidence>
<dbReference type="InterPro" id="IPR006143">
    <property type="entry name" value="RND_pump_MFP"/>
</dbReference>
<evidence type="ECO:0000256" key="1">
    <source>
        <dbReference type="ARBA" id="ARBA00004196"/>
    </source>
</evidence>